<dbReference type="GO" id="GO:0030234">
    <property type="term" value="F:enzyme regulator activity"/>
    <property type="evidence" value="ECO:0007669"/>
    <property type="project" value="TreeGrafter"/>
</dbReference>
<dbReference type="STRING" id="1344418.A0A1D2VB04"/>
<dbReference type="UniPathway" id="UPA00705"/>
<evidence type="ECO:0000256" key="9">
    <source>
        <dbReference type="ARBA" id="ARBA00023128"/>
    </source>
</evidence>
<comment type="similarity">
    <text evidence="3 11">Belongs to the cytochrome c oxidase subunit 6A family.</text>
</comment>
<evidence type="ECO:0000256" key="12">
    <source>
        <dbReference type="RuleBase" id="RU004397"/>
    </source>
</evidence>
<evidence type="ECO:0000256" key="1">
    <source>
        <dbReference type="ARBA" id="ARBA00004434"/>
    </source>
</evidence>
<proteinExistence type="inferred from homology"/>
<dbReference type="Gene3D" id="4.10.95.10">
    <property type="entry name" value="Cytochrome c oxidase, subunit VIa"/>
    <property type="match status" value="1"/>
</dbReference>
<reference evidence="15" key="1">
    <citation type="submission" date="2016-05" db="EMBL/GenBank/DDBJ databases">
        <title>Comparative genomics of biotechnologically important yeasts.</title>
        <authorList>
            <consortium name="DOE Joint Genome Institute"/>
            <person name="Riley R."/>
            <person name="Haridas S."/>
            <person name="Wolfe K.H."/>
            <person name="Lopes M.R."/>
            <person name="Hittinger C.T."/>
            <person name="Goker M."/>
            <person name="Salamov A."/>
            <person name="Wisecaver J."/>
            <person name="Long T.M."/>
            <person name="Aerts A.L."/>
            <person name="Barry K."/>
            <person name="Choi C."/>
            <person name="Clum A."/>
            <person name="Coughlan A.Y."/>
            <person name="Deshpande S."/>
            <person name="Douglass A.P."/>
            <person name="Hanson S.J."/>
            <person name="Klenk H.-P."/>
            <person name="Labutti K."/>
            <person name="Lapidus A."/>
            <person name="Lindquist E."/>
            <person name="Lipzen A."/>
            <person name="Meier-Kolthoff J.P."/>
            <person name="Ohm R.A."/>
            <person name="Otillar R.P."/>
            <person name="Pangilinan J."/>
            <person name="Peng Y."/>
            <person name="Rokas A."/>
            <person name="Rosa C.A."/>
            <person name="Scheuner C."/>
            <person name="Sibirny A.A."/>
            <person name="Slot J.C."/>
            <person name="Stielow J.B."/>
            <person name="Sun H."/>
            <person name="Kurtzman C.P."/>
            <person name="Blackwell M."/>
            <person name="Grigoriev I.V."/>
            <person name="Jeffries T.W."/>
        </authorList>
    </citation>
    <scope>NUCLEOTIDE SEQUENCE [LARGE SCALE GENOMIC DNA]</scope>
    <source>
        <strain evidence="15">DSM 1968</strain>
    </source>
</reference>
<dbReference type="GO" id="GO:0006123">
    <property type="term" value="P:mitochondrial electron transport, cytochrome c to oxygen"/>
    <property type="evidence" value="ECO:0007669"/>
    <property type="project" value="TreeGrafter"/>
</dbReference>
<dbReference type="PIRSF" id="PIRSF000277">
    <property type="entry name" value="COX6A1"/>
    <property type="match status" value="1"/>
</dbReference>
<keyword evidence="10 12" id="KW-0472">Membrane</keyword>
<dbReference type="InterPro" id="IPR036418">
    <property type="entry name" value="Cyt_c_oxidase_su6a_sf"/>
</dbReference>
<organism evidence="14 15">
    <name type="scientific">Ascoidea rubescens DSM 1968</name>
    <dbReference type="NCBI Taxonomy" id="1344418"/>
    <lineage>
        <taxon>Eukaryota</taxon>
        <taxon>Fungi</taxon>
        <taxon>Dikarya</taxon>
        <taxon>Ascomycota</taxon>
        <taxon>Saccharomycotina</taxon>
        <taxon>Saccharomycetes</taxon>
        <taxon>Ascoideaceae</taxon>
        <taxon>Ascoidea</taxon>
    </lineage>
</organism>
<dbReference type="AlphaFoldDB" id="A0A1D2VB04"/>
<evidence type="ECO:0000313" key="14">
    <source>
        <dbReference type="EMBL" id="ODV58884.1"/>
    </source>
</evidence>
<gene>
    <name evidence="14" type="ORF">ASCRUDRAFT_38622</name>
</gene>
<evidence type="ECO:0000256" key="6">
    <source>
        <dbReference type="ARBA" id="ARBA00022946"/>
    </source>
</evidence>
<evidence type="ECO:0000256" key="7">
    <source>
        <dbReference type="ARBA" id="ARBA00022989"/>
    </source>
</evidence>
<name>A0A1D2VB04_9ASCO</name>
<dbReference type="InterPro" id="IPR001349">
    <property type="entry name" value="Cyt_c_oxidase_su6a"/>
</dbReference>
<dbReference type="InterPro" id="IPR018507">
    <property type="entry name" value="Cyt_c_oxidase_su6a_CS"/>
</dbReference>
<keyword evidence="6" id="KW-0809">Transit peptide</keyword>
<dbReference type="GO" id="GO:0005743">
    <property type="term" value="C:mitochondrial inner membrane"/>
    <property type="evidence" value="ECO:0007669"/>
    <property type="project" value="UniProtKB-SubCell"/>
</dbReference>
<keyword evidence="8" id="KW-0560">Oxidoreductase</keyword>
<dbReference type="Proteomes" id="UP000095038">
    <property type="component" value="Unassembled WGS sequence"/>
</dbReference>
<dbReference type="RefSeq" id="XP_020045191.1">
    <property type="nucleotide sequence ID" value="XM_020190873.1"/>
</dbReference>
<comment type="pathway">
    <text evidence="2">Energy metabolism; oxidative phosphorylation.</text>
</comment>
<protein>
    <recommendedName>
        <fullName evidence="12">Cytochrome c oxidase subunit</fullName>
    </recommendedName>
    <alternativeName>
        <fullName evidence="12">Cytochrome c oxidase polypeptide VIa</fullName>
    </alternativeName>
</protein>
<evidence type="ECO:0000256" key="2">
    <source>
        <dbReference type="ARBA" id="ARBA00004673"/>
    </source>
</evidence>
<dbReference type="FunFam" id="4.10.95.10:FF:000001">
    <property type="entry name" value="Cytochrome c oxidase subunit 6A, mitochondrial"/>
    <property type="match status" value="1"/>
</dbReference>
<keyword evidence="15" id="KW-1185">Reference proteome</keyword>
<dbReference type="PROSITE" id="PS01329">
    <property type="entry name" value="COX6A"/>
    <property type="match status" value="1"/>
</dbReference>
<dbReference type="Pfam" id="PF02046">
    <property type="entry name" value="COX6A"/>
    <property type="match status" value="1"/>
</dbReference>
<dbReference type="PANTHER" id="PTHR11504:SF0">
    <property type="entry name" value="CYTOCHROME C OXIDASE SUBUNIT"/>
    <property type="match status" value="1"/>
</dbReference>
<keyword evidence="5 12" id="KW-0999">Mitochondrion inner membrane</keyword>
<evidence type="ECO:0000256" key="3">
    <source>
        <dbReference type="ARBA" id="ARBA00005553"/>
    </source>
</evidence>
<dbReference type="OrthoDB" id="5947505at2759"/>
<evidence type="ECO:0000256" key="10">
    <source>
        <dbReference type="ARBA" id="ARBA00023136"/>
    </source>
</evidence>
<dbReference type="SUPFAM" id="SSF81411">
    <property type="entry name" value="Mitochondrial cytochrome c oxidase subunit VIa"/>
    <property type="match status" value="1"/>
</dbReference>
<evidence type="ECO:0000256" key="4">
    <source>
        <dbReference type="ARBA" id="ARBA00022692"/>
    </source>
</evidence>
<evidence type="ECO:0000256" key="5">
    <source>
        <dbReference type="ARBA" id="ARBA00022792"/>
    </source>
</evidence>
<feature type="transmembrane region" description="Helical" evidence="13">
    <location>
        <begin position="66"/>
        <end position="85"/>
    </location>
</feature>
<keyword evidence="9 12" id="KW-0496">Mitochondrion</keyword>
<dbReference type="GeneID" id="30964509"/>
<evidence type="ECO:0000256" key="13">
    <source>
        <dbReference type="SAM" id="Phobius"/>
    </source>
</evidence>
<keyword evidence="7 13" id="KW-1133">Transmembrane helix</keyword>
<sequence>MFSVSQSSKKAAASASRQIVRYNSTIPKWAYEQMLKPDKKIAKEFSDSLRATEDHAGKTSDLWMKITWFVAVPALIAATVNTYFVEKEHFHHIAEKAKIPDEEWPQQYEYQNIRSKPFFWGDGDKTFFWNDKINRNVKRE</sequence>
<dbReference type="FunCoup" id="A0A1D2VB04">
    <property type="interactions" value="267"/>
</dbReference>
<dbReference type="EMBL" id="KV454489">
    <property type="protein sequence ID" value="ODV58884.1"/>
    <property type="molecule type" value="Genomic_DNA"/>
</dbReference>
<evidence type="ECO:0000256" key="8">
    <source>
        <dbReference type="ARBA" id="ARBA00023002"/>
    </source>
</evidence>
<keyword evidence="4 13" id="KW-0812">Transmembrane</keyword>
<evidence type="ECO:0000256" key="11">
    <source>
        <dbReference type="RuleBase" id="RU004396"/>
    </source>
</evidence>
<evidence type="ECO:0000313" key="15">
    <source>
        <dbReference type="Proteomes" id="UP000095038"/>
    </source>
</evidence>
<dbReference type="PANTHER" id="PTHR11504">
    <property type="entry name" value="CYTOCHROME C OXIDASE POLYPEPTIDE VIA"/>
    <property type="match status" value="1"/>
</dbReference>
<accession>A0A1D2VB04</accession>
<dbReference type="GO" id="GO:0016491">
    <property type="term" value="F:oxidoreductase activity"/>
    <property type="evidence" value="ECO:0007669"/>
    <property type="project" value="UniProtKB-KW"/>
</dbReference>
<comment type="subcellular location">
    <subcellularLocation>
        <location evidence="1">Mitochondrion inner membrane</location>
        <topology evidence="1">Single-pass membrane protein</topology>
    </subcellularLocation>
</comment>
<dbReference type="InParanoid" id="A0A1D2VB04"/>